<proteinExistence type="predicted"/>
<reference evidence="1" key="1">
    <citation type="submission" date="2021-05" db="EMBL/GenBank/DDBJ databases">
        <authorList>
            <person name="Scholz U."/>
            <person name="Mascher M."/>
            <person name="Fiebig A."/>
        </authorList>
    </citation>
    <scope>NUCLEOTIDE SEQUENCE [LARGE SCALE GENOMIC DNA]</scope>
</reference>
<evidence type="ECO:0000313" key="1">
    <source>
        <dbReference type="EnsemblPlants" id="AVESA.00010b.r2.2CG0325350.1.CDS"/>
    </source>
</evidence>
<keyword evidence="2" id="KW-1185">Reference proteome</keyword>
<dbReference type="Proteomes" id="UP001732700">
    <property type="component" value="Chromosome 2C"/>
</dbReference>
<dbReference type="EnsemblPlants" id="AVESA.00010b.r2.2CG0325350.1">
    <property type="protein sequence ID" value="AVESA.00010b.r2.2CG0325350.1.CDS"/>
    <property type="gene ID" value="AVESA.00010b.r2.2CG0325350"/>
</dbReference>
<reference evidence="1" key="2">
    <citation type="submission" date="2025-09" db="UniProtKB">
        <authorList>
            <consortium name="EnsemblPlants"/>
        </authorList>
    </citation>
    <scope>IDENTIFICATION</scope>
</reference>
<sequence>MEDRLMNDLDHLESILDGISQPTGLKLSLLEYMTDDFSKKREIGRGGFGVVYKGEFKNRTIAVKKLTFTDNTEKEFDREIQNLMMVSHQNIVRFLGYCDNTNVTYVPTNHQGEPERFSGVYSQERIICFEYISNGSLADHIHDELRGLEWHTRYKIIKEICLALHYLHDKKNLVHRDLKPDNILIDNLMVPKIADLGISKLLDDGASKAITTNTNMTWIYTAPEFKDRVVSFKYDIYSLGVIIIELVTGVTKKPDIKNVLTRWRHRWNKSNEALRYRQVAKCIEIGLACKNDNPKKRPFISKIIKELNDVDVGNGDVGQAIPCWSDLLWVEPPELFFPFEIMKQMSCLLEINNESDACMAFFIKTNSEFEYHVDPNVGVIQPRSHLSVNITLQPQEEAPEKMRNSNEFTIKSKKVNEGLKAEDLTKENFSKNSGHIVDKVSIGVVFDARERAQCCISEEDLSLEIWKRSTAPLIRLNPLEFCIPSEQKEVKSSLQIVNITDDYVAFNLVAQHTVGNYTITLPRGVLSPRSTLECVITRLADEGAPTDVQCNEVVIVQSTRVSNGLLERDITDDMFQAEMGRMVEEVELGFVLIPTSRAQPVAFNSQVAWKIDTHPKEPLVLFTDESDCFHMWNYQTEARNPTHYFHM</sequence>
<protein>
    <submittedName>
        <fullName evidence="1">Uncharacterized protein</fullName>
    </submittedName>
</protein>
<evidence type="ECO:0000313" key="2">
    <source>
        <dbReference type="Proteomes" id="UP001732700"/>
    </source>
</evidence>
<accession>A0ACD5UW70</accession>
<name>A0ACD5UW70_AVESA</name>
<organism evidence="1 2">
    <name type="scientific">Avena sativa</name>
    <name type="common">Oat</name>
    <dbReference type="NCBI Taxonomy" id="4498"/>
    <lineage>
        <taxon>Eukaryota</taxon>
        <taxon>Viridiplantae</taxon>
        <taxon>Streptophyta</taxon>
        <taxon>Embryophyta</taxon>
        <taxon>Tracheophyta</taxon>
        <taxon>Spermatophyta</taxon>
        <taxon>Magnoliopsida</taxon>
        <taxon>Liliopsida</taxon>
        <taxon>Poales</taxon>
        <taxon>Poaceae</taxon>
        <taxon>BOP clade</taxon>
        <taxon>Pooideae</taxon>
        <taxon>Poodae</taxon>
        <taxon>Poeae</taxon>
        <taxon>Poeae Chloroplast Group 1 (Aveneae type)</taxon>
        <taxon>Aveninae</taxon>
        <taxon>Avena</taxon>
    </lineage>
</organism>